<dbReference type="Gene3D" id="2.60.120.380">
    <property type="match status" value="1"/>
</dbReference>
<dbReference type="AlphaFoldDB" id="C3ZHX2"/>
<evidence type="ECO:0000256" key="3">
    <source>
        <dbReference type="ARBA" id="ARBA00022801"/>
    </source>
</evidence>
<comment type="similarity">
    <text evidence="1">Belongs to the peptidase C2 family.</text>
</comment>
<name>C3ZHX2_BRAFL</name>
<dbReference type="InterPro" id="IPR022684">
    <property type="entry name" value="Calpain_cysteine_protease"/>
</dbReference>
<dbReference type="SMART" id="SM00230">
    <property type="entry name" value="CysPc"/>
    <property type="match status" value="1"/>
</dbReference>
<dbReference type="InterPro" id="IPR022683">
    <property type="entry name" value="Calpain_III"/>
</dbReference>
<proteinExistence type="inferred from homology"/>
<dbReference type="InterPro" id="IPR033883">
    <property type="entry name" value="C2_III"/>
</dbReference>
<dbReference type="Gene3D" id="3.90.70.10">
    <property type="entry name" value="Cysteine proteinases"/>
    <property type="match status" value="1"/>
</dbReference>
<evidence type="ECO:0000259" key="8">
    <source>
        <dbReference type="PROSITE" id="PS50203"/>
    </source>
</evidence>
<evidence type="ECO:0000256" key="1">
    <source>
        <dbReference type="ARBA" id="ARBA00007623"/>
    </source>
</evidence>
<feature type="region of interest" description="Disordered" evidence="7">
    <location>
        <begin position="1"/>
        <end position="44"/>
    </location>
</feature>
<sequence length="553" mass="62531">MGCGASAPVRRDHWAPNAVHGNKAQGRASSWAPPPPGYAPNQGNVQYVRWQPQGHTAPPPQWLHAGIAPPRGRPQEMTDVIRSCLKSGTPWDDPDFPAAPKTIDHRGKASNKIEWKRPQALVDNPRLLVHGVSTDDVRQGTLGDCWFLSSCAAIARESKLMAKVIPKDQYLWKGGGRYAGVAHFRFWRFGEWQDVYVDDNLPTVYGNLTYARCSDKNEFWLPLIEKAYAKSSEWQRMPENVRQRLGYENKDDGEFWMECGDFCEFYREVTIASLAEHEVVKTDVKSKWDVAQEIGEWEKGETAGGCRNHMKTYAKNPQYLFTLSSPDHFDPEEDDEEDRGTCDVLIGLHQELPKFKGKLEHIGFQVYEVSSPDRVVKLSKSQLWNATPVFMTATYYNNREVTLRIQMEPGTYVIIPTTYQPNREGPFLLRVFTERPVQLRELGRRKTKERPPDVGTRTCWSHVRIDLVRKSRGLGPSERLERALSTTGVPKGSTTRSIQARQANINVAALLPGAAPPRARSPQPGRTAQAPRPQPDAPRPKPDARFDSKKGLK</sequence>
<dbReference type="InterPro" id="IPR022682">
    <property type="entry name" value="Calpain_domain_III"/>
</dbReference>
<evidence type="ECO:0000256" key="4">
    <source>
        <dbReference type="ARBA" id="ARBA00022807"/>
    </source>
</evidence>
<dbReference type="Pfam" id="PF00648">
    <property type="entry name" value="Peptidase_C2"/>
    <property type="match status" value="1"/>
</dbReference>
<accession>C3ZHX2</accession>
<keyword evidence="4" id="KW-0788">Thiol protease</keyword>
<dbReference type="FunFam" id="3.90.70.10:FF:000561">
    <property type="entry name" value="Calcium-dependent cysteine protease, putative"/>
    <property type="match status" value="1"/>
</dbReference>
<feature type="active site" evidence="5">
    <location>
        <position position="145"/>
    </location>
</feature>
<dbReference type="SUPFAM" id="SSF49758">
    <property type="entry name" value="Calpain large subunit, middle domain (domain III)"/>
    <property type="match status" value="1"/>
</dbReference>
<dbReference type="PRINTS" id="PR00704">
    <property type="entry name" value="CALPAIN"/>
</dbReference>
<dbReference type="GO" id="GO:0005737">
    <property type="term" value="C:cytoplasm"/>
    <property type="evidence" value="ECO:0007669"/>
    <property type="project" value="UniProtKB-ARBA"/>
</dbReference>
<evidence type="ECO:0000256" key="2">
    <source>
        <dbReference type="ARBA" id="ARBA00022670"/>
    </source>
</evidence>
<feature type="region of interest" description="Disordered" evidence="7">
    <location>
        <begin position="511"/>
        <end position="553"/>
    </location>
</feature>
<dbReference type="InterPro" id="IPR001300">
    <property type="entry name" value="Peptidase_C2_calpain_cat"/>
</dbReference>
<evidence type="ECO:0000256" key="5">
    <source>
        <dbReference type="PIRSR" id="PIRSR622684-1"/>
    </source>
</evidence>
<dbReference type="SMART" id="SM00720">
    <property type="entry name" value="calpain_III"/>
    <property type="match status" value="1"/>
</dbReference>
<dbReference type="FunFam" id="2.60.120.380:FF:000002">
    <property type="entry name" value="calpain-3 isoform X1"/>
    <property type="match status" value="1"/>
</dbReference>
<dbReference type="PROSITE" id="PS00139">
    <property type="entry name" value="THIOL_PROTEASE_CYS"/>
    <property type="match status" value="1"/>
</dbReference>
<dbReference type="SUPFAM" id="SSF54001">
    <property type="entry name" value="Cysteine proteinases"/>
    <property type="match status" value="1"/>
</dbReference>
<dbReference type="PANTHER" id="PTHR10183:SF379">
    <property type="entry name" value="CALPAIN-5"/>
    <property type="match status" value="1"/>
</dbReference>
<dbReference type="MEROPS" id="C02.004"/>
<dbReference type="GO" id="GO:0004198">
    <property type="term" value="F:calcium-dependent cysteine-type endopeptidase activity"/>
    <property type="evidence" value="ECO:0007669"/>
    <property type="project" value="InterPro"/>
</dbReference>
<evidence type="ECO:0000256" key="6">
    <source>
        <dbReference type="PROSITE-ProRule" id="PRU00239"/>
    </source>
</evidence>
<feature type="compositionally biased region" description="Basic and acidic residues" evidence="7">
    <location>
        <begin position="538"/>
        <end position="553"/>
    </location>
</feature>
<dbReference type="EMBL" id="GG666625">
    <property type="protein sequence ID" value="EEN47827.1"/>
    <property type="molecule type" value="Genomic_DNA"/>
</dbReference>
<feature type="domain" description="Calpain catalytic" evidence="8">
    <location>
        <begin position="90"/>
        <end position="230"/>
    </location>
</feature>
<comment type="caution">
    <text evidence="6">Lacks conserved residue(s) required for the propagation of feature annotation.</text>
</comment>
<dbReference type="PANTHER" id="PTHR10183">
    <property type="entry name" value="CALPAIN"/>
    <property type="match status" value="1"/>
</dbReference>
<dbReference type="Pfam" id="PF01067">
    <property type="entry name" value="Calpain_III"/>
    <property type="match status" value="1"/>
</dbReference>
<dbReference type="InParanoid" id="C3ZHX2"/>
<keyword evidence="3" id="KW-0378">Hydrolase</keyword>
<evidence type="ECO:0000313" key="9">
    <source>
        <dbReference type="EMBL" id="EEN47827.1"/>
    </source>
</evidence>
<dbReference type="PROSITE" id="PS50203">
    <property type="entry name" value="CALPAIN_CAT"/>
    <property type="match status" value="1"/>
</dbReference>
<keyword evidence="2" id="KW-0645">Protease</keyword>
<organism>
    <name type="scientific">Branchiostoma floridae</name>
    <name type="common">Florida lancelet</name>
    <name type="synonym">Amphioxus</name>
    <dbReference type="NCBI Taxonomy" id="7739"/>
    <lineage>
        <taxon>Eukaryota</taxon>
        <taxon>Metazoa</taxon>
        <taxon>Chordata</taxon>
        <taxon>Cephalochordata</taxon>
        <taxon>Leptocardii</taxon>
        <taxon>Amphioxiformes</taxon>
        <taxon>Branchiostomatidae</taxon>
        <taxon>Branchiostoma</taxon>
    </lineage>
</organism>
<dbReference type="eggNOG" id="KOG0045">
    <property type="taxonomic scope" value="Eukaryota"/>
</dbReference>
<gene>
    <name evidence="9" type="ORF">BRAFLDRAFT_88755</name>
</gene>
<dbReference type="InterPro" id="IPR000169">
    <property type="entry name" value="Pept_cys_AS"/>
</dbReference>
<evidence type="ECO:0000256" key="7">
    <source>
        <dbReference type="SAM" id="MobiDB-lite"/>
    </source>
</evidence>
<feature type="compositionally biased region" description="Low complexity" evidence="7">
    <location>
        <begin position="511"/>
        <end position="531"/>
    </location>
</feature>
<dbReference type="CDD" id="cd00214">
    <property type="entry name" value="Calpain_III"/>
    <property type="match status" value="1"/>
</dbReference>
<dbReference type="InterPro" id="IPR036213">
    <property type="entry name" value="Calpain_III_sf"/>
</dbReference>
<dbReference type="InterPro" id="IPR038765">
    <property type="entry name" value="Papain-like_cys_pep_sf"/>
</dbReference>
<reference evidence="9" key="1">
    <citation type="journal article" date="2008" name="Nature">
        <title>The amphioxus genome and the evolution of the chordate karyotype.</title>
        <authorList>
            <consortium name="US DOE Joint Genome Institute (JGI-PGF)"/>
            <person name="Putnam N.H."/>
            <person name="Butts T."/>
            <person name="Ferrier D.E.K."/>
            <person name="Furlong R.F."/>
            <person name="Hellsten U."/>
            <person name="Kawashima T."/>
            <person name="Robinson-Rechavi M."/>
            <person name="Shoguchi E."/>
            <person name="Terry A."/>
            <person name="Yu J.-K."/>
            <person name="Benito-Gutierrez E.L."/>
            <person name="Dubchak I."/>
            <person name="Garcia-Fernandez J."/>
            <person name="Gibson-Brown J.J."/>
            <person name="Grigoriev I.V."/>
            <person name="Horton A.C."/>
            <person name="de Jong P.J."/>
            <person name="Jurka J."/>
            <person name="Kapitonov V.V."/>
            <person name="Kohara Y."/>
            <person name="Kuroki Y."/>
            <person name="Lindquist E."/>
            <person name="Lucas S."/>
            <person name="Osoegawa K."/>
            <person name="Pennacchio L.A."/>
            <person name="Salamov A.A."/>
            <person name="Satou Y."/>
            <person name="Sauka-Spengler T."/>
            <person name="Schmutz J."/>
            <person name="Shin-I T."/>
            <person name="Toyoda A."/>
            <person name="Bronner-Fraser M."/>
            <person name="Fujiyama A."/>
            <person name="Holland L.Z."/>
            <person name="Holland P.W.H."/>
            <person name="Satoh N."/>
            <person name="Rokhsar D.S."/>
        </authorList>
    </citation>
    <scope>NUCLEOTIDE SEQUENCE [LARGE SCALE GENOMIC DNA]</scope>
    <source>
        <strain evidence="9">S238N-H82</strain>
        <tissue evidence="9">Testes</tissue>
    </source>
</reference>
<protein>
    <recommendedName>
        <fullName evidence="8">Calpain catalytic domain-containing protein</fullName>
    </recommendedName>
</protein>
<dbReference type="GO" id="GO:0006508">
    <property type="term" value="P:proteolysis"/>
    <property type="evidence" value="ECO:0007669"/>
    <property type="project" value="UniProtKB-KW"/>
</dbReference>